<dbReference type="AlphaFoldDB" id="A0A9W8K2X3"/>
<evidence type="ECO:0000259" key="2">
    <source>
        <dbReference type="Pfam" id="PF01636"/>
    </source>
</evidence>
<reference evidence="3" key="1">
    <citation type="submission" date="2022-07" db="EMBL/GenBank/DDBJ databases">
        <title>Genome Sequence of Agrocybe chaxingu.</title>
        <authorList>
            <person name="Buettner E."/>
        </authorList>
    </citation>
    <scope>NUCLEOTIDE SEQUENCE</scope>
    <source>
        <strain evidence="3">MP-N11</strain>
    </source>
</reference>
<evidence type="ECO:0000256" key="1">
    <source>
        <dbReference type="SAM" id="Phobius"/>
    </source>
</evidence>
<dbReference type="Pfam" id="PF01636">
    <property type="entry name" value="APH"/>
    <property type="match status" value="1"/>
</dbReference>
<sequence>MASEALDGVLGTGGIPTRAQDLAPCIIFTIAYACLIPHATLRLANKASRSTLLIGPAIFIPVRIVTFILRAVQATGNDSLAVFIVIQIFLIAGFAIICDPIVALFEYHITRTHANPNEGLWTQRAIRILRLSLWATFILAIVSGARISGAVSDPEKAEYLHKLRNVNGGMCLAIVLSMIFVTLIAHVHKNLPNRATALLVFLAGCLLVTAAYRMSTIHHSFPPFAIKTKVAFYVLLVLPEWLATGALFLFPIREMFAEDFAKQKRRDWNKEELIPLEGGDSSSGQLSMADENRMHMQPQTLSMESSASRFPCPLAFWQPPPRPDHPRWQRQTLQLSAQITPIMTLSSIGLALCVHVTFPSSGLLDIDMPQPAECGTPAAKAAVVLTNNYPAEELCRLAASIGVPLLLSYQCASGICSITAFYDILAVQQSEVGWFLIHVHRALEKICSGKPAFNGVLDNAAEYEASENLLISSAEKQLFSDHEHFSRKVPDLLDFPPYSNILHHSLVNTVKSTPLSVAFCCSGETTTDMTYEALYAAAYHLGIRLQHSGVRPCHIVPIVATSVLQVAVSMLAVLLIGAAYTITNSHDLDNMYIPLALGEARSPVVVGTRKATTLLDNGFRIVDPRPSLRKNALDDVPDKPLTAFPTVEPGNRAYVFIRAGKSHLSAVQITHAQSTELLRATFGCFKVTRTSCVWMGPQSPCLIVNDMLWNTFAHGGTICVLDHGTLPSIRSSHGHHSHIVLESDPATLPSLLQSHRSVRANSTIFETPLVVTTDSLLVSPLNLSAEDVIEYSERDMLVRLQPKEEKISIDTLYKSENTLLDGLGVLSLLHKGTVIHRIGSIVVKIGNKLAVKYGACLRPVEATSMIFVRENTRISVPAVHLVFRHEKITYIVMDYIPGQCLDKVWESLHDFSRSSVLSQLALYMQQLRDLKCPSLKPGPLDNSRCRGPWFTSYGTGPFDSHPALVAWLNRKHKESGRSGAGFDDGYDLVFTHQDLAPRNAILDEEGRLWLIDWELAGWYPEYFEYACVASGSRTPDDWKKAVLGLLQPYEKEYRALDGIRWSLERNAFG</sequence>
<comment type="caution">
    <text evidence="3">The sequence shown here is derived from an EMBL/GenBank/DDBJ whole genome shotgun (WGS) entry which is preliminary data.</text>
</comment>
<evidence type="ECO:0000313" key="3">
    <source>
        <dbReference type="EMBL" id="KAJ3512994.1"/>
    </source>
</evidence>
<proteinExistence type="predicted"/>
<feature type="transmembrane region" description="Helical" evidence="1">
    <location>
        <begin position="197"/>
        <end position="215"/>
    </location>
</feature>
<feature type="transmembrane region" description="Helical" evidence="1">
    <location>
        <begin position="81"/>
        <end position="107"/>
    </location>
</feature>
<keyword evidence="1" id="KW-0472">Membrane</keyword>
<gene>
    <name evidence="3" type="ORF">NLJ89_g3198</name>
</gene>
<protein>
    <recommendedName>
        <fullName evidence="2">Aminoglycoside phosphotransferase domain-containing protein</fullName>
    </recommendedName>
</protein>
<dbReference type="InterPro" id="IPR002575">
    <property type="entry name" value="Aminoglycoside_PTrfase"/>
</dbReference>
<feature type="transmembrane region" description="Helical" evidence="1">
    <location>
        <begin position="26"/>
        <end position="44"/>
    </location>
</feature>
<keyword evidence="4" id="KW-1185">Reference proteome</keyword>
<feature type="transmembrane region" description="Helical" evidence="1">
    <location>
        <begin position="128"/>
        <end position="147"/>
    </location>
</feature>
<feature type="domain" description="Aminoglycoside phosphotransferase" evidence="2">
    <location>
        <begin position="874"/>
        <end position="1057"/>
    </location>
</feature>
<dbReference type="InterPro" id="IPR051678">
    <property type="entry name" value="AGP_Transferase"/>
</dbReference>
<feature type="transmembrane region" description="Helical" evidence="1">
    <location>
        <begin position="230"/>
        <end position="252"/>
    </location>
</feature>
<dbReference type="PANTHER" id="PTHR21310">
    <property type="entry name" value="AMINOGLYCOSIDE PHOSPHOTRANSFERASE-RELATED-RELATED"/>
    <property type="match status" value="1"/>
</dbReference>
<feature type="transmembrane region" description="Helical" evidence="1">
    <location>
        <begin position="51"/>
        <end position="69"/>
    </location>
</feature>
<name>A0A9W8K2X3_9AGAR</name>
<dbReference type="SUPFAM" id="SSF56801">
    <property type="entry name" value="Acetyl-CoA synthetase-like"/>
    <property type="match status" value="1"/>
</dbReference>
<dbReference type="CDD" id="cd05120">
    <property type="entry name" value="APH_ChoK_like"/>
    <property type="match status" value="1"/>
</dbReference>
<accession>A0A9W8K2X3</accession>
<organism evidence="3 4">
    <name type="scientific">Agrocybe chaxingu</name>
    <dbReference type="NCBI Taxonomy" id="84603"/>
    <lineage>
        <taxon>Eukaryota</taxon>
        <taxon>Fungi</taxon>
        <taxon>Dikarya</taxon>
        <taxon>Basidiomycota</taxon>
        <taxon>Agaricomycotina</taxon>
        <taxon>Agaricomycetes</taxon>
        <taxon>Agaricomycetidae</taxon>
        <taxon>Agaricales</taxon>
        <taxon>Agaricineae</taxon>
        <taxon>Strophariaceae</taxon>
        <taxon>Agrocybe</taxon>
    </lineage>
</organism>
<dbReference type="Gene3D" id="3.90.1200.10">
    <property type="match status" value="1"/>
</dbReference>
<dbReference type="OrthoDB" id="8300194at2759"/>
<dbReference type="SUPFAM" id="SSF56112">
    <property type="entry name" value="Protein kinase-like (PK-like)"/>
    <property type="match status" value="1"/>
</dbReference>
<evidence type="ECO:0000313" key="4">
    <source>
        <dbReference type="Proteomes" id="UP001148786"/>
    </source>
</evidence>
<keyword evidence="1" id="KW-0812">Transmembrane</keyword>
<dbReference type="EMBL" id="JANKHO010000224">
    <property type="protein sequence ID" value="KAJ3512994.1"/>
    <property type="molecule type" value="Genomic_DNA"/>
</dbReference>
<dbReference type="Proteomes" id="UP001148786">
    <property type="component" value="Unassembled WGS sequence"/>
</dbReference>
<feature type="transmembrane region" description="Helical" evidence="1">
    <location>
        <begin position="167"/>
        <end position="185"/>
    </location>
</feature>
<dbReference type="PANTHER" id="PTHR21310:SF39">
    <property type="entry name" value="AMINOGLYCOSIDE PHOSPHOTRANSFERASE DOMAIN-CONTAINING PROTEIN"/>
    <property type="match status" value="1"/>
</dbReference>
<keyword evidence="1" id="KW-1133">Transmembrane helix</keyword>
<dbReference type="InterPro" id="IPR042099">
    <property type="entry name" value="ANL_N_sf"/>
</dbReference>
<dbReference type="Gene3D" id="3.40.50.12780">
    <property type="entry name" value="N-terminal domain of ligase-like"/>
    <property type="match status" value="1"/>
</dbReference>
<dbReference type="InterPro" id="IPR011009">
    <property type="entry name" value="Kinase-like_dom_sf"/>
</dbReference>